<dbReference type="InterPro" id="IPR049492">
    <property type="entry name" value="BD-FAE-like_dom"/>
</dbReference>
<reference evidence="2" key="2">
    <citation type="journal article" date="2021" name="PeerJ">
        <title>Extensive microbial diversity within the chicken gut microbiome revealed by metagenomics and culture.</title>
        <authorList>
            <person name="Gilroy R."/>
            <person name="Ravi A."/>
            <person name="Getino M."/>
            <person name="Pursley I."/>
            <person name="Horton D.L."/>
            <person name="Alikhan N.F."/>
            <person name="Baker D."/>
            <person name="Gharbi K."/>
            <person name="Hall N."/>
            <person name="Watson M."/>
            <person name="Adriaenssens E.M."/>
            <person name="Foster-Nyarko E."/>
            <person name="Jarju S."/>
            <person name="Secka A."/>
            <person name="Antonio M."/>
            <person name="Oren A."/>
            <person name="Chaudhuri R.R."/>
            <person name="La Ragione R."/>
            <person name="Hildebrand F."/>
            <person name="Pallen M.J."/>
        </authorList>
    </citation>
    <scope>NUCLEOTIDE SEQUENCE</scope>
    <source>
        <strain evidence="2">CHK158-818</strain>
    </source>
</reference>
<evidence type="ECO:0000259" key="1">
    <source>
        <dbReference type="Pfam" id="PF20434"/>
    </source>
</evidence>
<sequence>MKMIINICLLMAILSFNSCDENMASSYVPSQEGNDSVPATTGHLTTRSTIADVLAHPAFEGFSQYILPLEWGYDEDMPLSEVERLLPYHNYIDAERCVGYINQMIDSVATGRRIYYDLGRKDAGLFFFRGRPGAPFAVVCPGGGFSYVGSIHEGFPHALALSRMGYNTFVIQYQTGSAQTACEDLAVGIEYIFRHATELQVDTAGYSVWGSSAGARMAAYIGSYGTEAFGAAQLPRPRTVVMAYTGHSEYTRQDPPTYAVVGSNDGIANPNTMRRRTEALQAIGIPAEFHLYPNLRHGFGLGIGTSAEGWIDGAVRFWEENR</sequence>
<dbReference type="Gene3D" id="3.40.50.1820">
    <property type="entry name" value="alpha/beta hydrolase"/>
    <property type="match status" value="1"/>
</dbReference>
<evidence type="ECO:0000313" key="3">
    <source>
        <dbReference type="Proteomes" id="UP000824112"/>
    </source>
</evidence>
<dbReference type="Proteomes" id="UP000824112">
    <property type="component" value="Unassembled WGS sequence"/>
</dbReference>
<comment type="caution">
    <text evidence="2">The sequence shown here is derived from an EMBL/GenBank/DDBJ whole genome shotgun (WGS) entry which is preliminary data.</text>
</comment>
<dbReference type="Pfam" id="PF20434">
    <property type="entry name" value="BD-FAE"/>
    <property type="match status" value="1"/>
</dbReference>
<dbReference type="SUPFAM" id="SSF53474">
    <property type="entry name" value="alpha/beta-Hydrolases"/>
    <property type="match status" value="1"/>
</dbReference>
<reference evidence="2" key="1">
    <citation type="submission" date="2020-10" db="EMBL/GenBank/DDBJ databases">
        <authorList>
            <person name="Gilroy R."/>
        </authorList>
    </citation>
    <scope>NUCLEOTIDE SEQUENCE</scope>
    <source>
        <strain evidence="2">CHK158-818</strain>
    </source>
</reference>
<evidence type="ECO:0000313" key="2">
    <source>
        <dbReference type="EMBL" id="HIU54663.1"/>
    </source>
</evidence>
<proteinExistence type="predicted"/>
<feature type="domain" description="BD-FAE-like" evidence="1">
    <location>
        <begin position="135"/>
        <end position="226"/>
    </location>
</feature>
<keyword evidence="2" id="KW-0378">Hydrolase</keyword>
<protein>
    <submittedName>
        <fullName evidence="2">Dienelactone hydrolase family protein</fullName>
    </submittedName>
</protein>
<name>A0A9D1M6W9_9BACT</name>
<gene>
    <name evidence="2" type="ORF">IAB03_02515</name>
</gene>
<dbReference type="InterPro" id="IPR029058">
    <property type="entry name" value="AB_hydrolase_fold"/>
</dbReference>
<dbReference type="AlphaFoldDB" id="A0A9D1M6W9"/>
<organism evidence="2 3">
    <name type="scientific">Candidatus Gallibacteroides avistercoris</name>
    <dbReference type="NCBI Taxonomy" id="2840833"/>
    <lineage>
        <taxon>Bacteria</taxon>
        <taxon>Pseudomonadati</taxon>
        <taxon>Bacteroidota</taxon>
        <taxon>Bacteroidia</taxon>
        <taxon>Bacteroidales</taxon>
        <taxon>Bacteroidaceae</taxon>
        <taxon>Bacteroidaceae incertae sedis</taxon>
        <taxon>Candidatus Gallibacteroides</taxon>
    </lineage>
</organism>
<dbReference type="GO" id="GO:0016787">
    <property type="term" value="F:hydrolase activity"/>
    <property type="evidence" value="ECO:0007669"/>
    <property type="project" value="UniProtKB-KW"/>
</dbReference>
<dbReference type="EMBL" id="DVNA01000056">
    <property type="protein sequence ID" value="HIU54663.1"/>
    <property type="molecule type" value="Genomic_DNA"/>
</dbReference>
<accession>A0A9D1M6W9</accession>